<evidence type="ECO:0000256" key="9">
    <source>
        <dbReference type="ARBA" id="ARBA00023015"/>
    </source>
</evidence>
<dbReference type="Pfam" id="PF00158">
    <property type="entry name" value="Sigma54_activat"/>
    <property type="match status" value="1"/>
</dbReference>
<dbReference type="InterPro" id="IPR001789">
    <property type="entry name" value="Sig_transdc_resp-reg_receiver"/>
</dbReference>
<dbReference type="PROSITE" id="PS00675">
    <property type="entry name" value="SIGMA54_INTERACT_1"/>
    <property type="match status" value="1"/>
</dbReference>
<dbReference type="SMART" id="SM00382">
    <property type="entry name" value="AAA"/>
    <property type="match status" value="1"/>
</dbReference>
<dbReference type="SUPFAM" id="SSF52540">
    <property type="entry name" value="P-loop containing nucleoside triphosphate hydrolases"/>
    <property type="match status" value="1"/>
</dbReference>
<dbReference type="PROSITE" id="PS50045">
    <property type="entry name" value="SIGMA54_INTERACT_4"/>
    <property type="match status" value="1"/>
</dbReference>
<dbReference type="GO" id="GO:0006355">
    <property type="term" value="P:regulation of DNA-templated transcription"/>
    <property type="evidence" value="ECO:0007669"/>
    <property type="project" value="InterPro"/>
</dbReference>
<sequence length="522" mass="55616">MNPIWILDDEPGMRWVLEKALDRAGWPVRSFADGAALKEALDALEGAEDPCAPAVLVSDIRMPGPDGLTVLAAVRARLPGLPVIMMTAYTDLDTTVAAFEQGAFDYLAKPFDIQAAVELIGRAAQSAPSRTRAGAAGEDSAGDAGFVLGEAEMAPSQSPAMQDVFRAIGRLSQSGATVLITGESGTGKELVARALHRHSRRAAGPFVAVNAAAIPRDLLEAELFGHERGAFTGAVQSRRGRFEEADGGTLFLDEIGDMPAELQTRLLRVLAEGAFYRVGGARPVQADVRIVAATHQPLEERVRAGLFRADLFHRLNVIRLRLPPLRERREDIESLARHFLARSAAELGVPVRRPDPAALAALRRFDYPGNIRQLENVCQWLTVMAPSAEVGLEDLPPEILGADAAGAADSASGPGSGPAGAGSAPGAGLDPAHAPGQGGAARPDWRAALEAEARGRLARREPCVMDTLQRDFERTLLRAGLRQAGGRRGEAALRLGIGRNTLTRKCRELGLDEPDTDRPDED</sequence>
<feature type="compositionally biased region" description="Gly residues" evidence="16">
    <location>
        <begin position="414"/>
        <end position="425"/>
    </location>
</feature>
<dbReference type="NCBIfam" id="TIGR01818">
    <property type="entry name" value="ntrC"/>
    <property type="match status" value="1"/>
</dbReference>
<comment type="function">
    <text evidence="15">Member of the two-component regulatory system NtrB/NtrC, which controls expression of the nitrogen-regulated (ntr) genes in response to nitrogen limitation. Phosphorylated NtrC binds directly to DNA and stimulates the formation of open promoter-sigma54-RNA polymerase complexes.</text>
</comment>
<dbReference type="GO" id="GO:0005524">
    <property type="term" value="F:ATP binding"/>
    <property type="evidence" value="ECO:0007669"/>
    <property type="project" value="UniProtKB-KW"/>
</dbReference>
<evidence type="ECO:0000256" key="14">
    <source>
        <dbReference type="PROSITE-ProRule" id="PRU00169"/>
    </source>
</evidence>
<evidence type="ECO:0000313" key="19">
    <source>
        <dbReference type="EMBL" id="MBB6084789.1"/>
    </source>
</evidence>
<dbReference type="Gene3D" id="1.10.8.60">
    <property type="match status" value="1"/>
</dbReference>
<evidence type="ECO:0000256" key="4">
    <source>
        <dbReference type="ARBA" id="ARBA00022491"/>
    </source>
</evidence>
<evidence type="ECO:0000256" key="12">
    <source>
        <dbReference type="ARBA" id="ARBA00023163"/>
    </source>
</evidence>
<evidence type="ECO:0000259" key="17">
    <source>
        <dbReference type="PROSITE" id="PS50045"/>
    </source>
</evidence>
<evidence type="ECO:0000256" key="16">
    <source>
        <dbReference type="SAM" id="MobiDB-lite"/>
    </source>
</evidence>
<dbReference type="RefSeq" id="WP_043682675.1">
    <property type="nucleotide sequence ID" value="NZ_JACHIB010000017.1"/>
</dbReference>
<dbReference type="Gene3D" id="3.40.50.300">
    <property type="entry name" value="P-loop containing nucleotide triphosphate hydrolases"/>
    <property type="match status" value="1"/>
</dbReference>
<evidence type="ECO:0000256" key="5">
    <source>
        <dbReference type="ARBA" id="ARBA00022553"/>
    </source>
</evidence>
<keyword evidence="9 15" id="KW-0805">Transcription regulation</keyword>
<dbReference type="GO" id="GO:0043565">
    <property type="term" value="F:sequence-specific DNA binding"/>
    <property type="evidence" value="ECO:0007669"/>
    <property type="project" value="InterPro"/>
</dbReference>
<dbReference type="Pfam" id="PF00072">
    <property type="entry name" value="Response_reg"/>
    <property type="match status" value="1"/>
</dbReference>
<evidence type="ECO:0000256" key="7">
    <source>
        <dbReference type="ARBA" id="ARBA00022840"/>
    </source>
</evidence>
<evidence type="ECO:0000256" key="15">
    <source>
        <dbReference type="RuleBase" id="RU365013"/>
    </source>
</evidence>
<evidence type="ECO:0000256" key="2">
    <source>
        <dbReference type="ARBA" id="ARBA00019059"/>
    </source>
</evidence>
<dbReference type="FunFam" id="3.40.50.300:FF:000006">
    <property type="entry name" value="DNA-binding transcriptional regulator NtrC"/>
    <property type="match status" value="1"/>
</dbReference>
<dbReference type="PANTHER" id="PTHR32071">
    <property type="entry name" value="TRANSCRIPTIONAL REGULATORY PROTEIN"/>
    <property type="match status" value="1"/>
</dbReference>
<keyword evidence="12 15" id="KW-0804">Transcription</keyword>
<dbReference type="GO" id="GO:0005737">
    <property type="term" value="C:cytoplasm"/>
    <property type="evidence" value="ECO:0007669"/>
    <property type="project" value="UniProtKB-SubCell"/>
</dbReference>
<dbReference type="InterPro" id="IPR025662">
    <property type="entry name" value="Sigma_54_int_dom_ATP-bd_1"/>
</dbReference>
<dbReference type="PANTHER" id="PTHR32071:SF95">
    <property type="entry name" value="DNA-BINDING TRANSCRIPTIONAL REGULATOR NTRC"/>
    <property type="match status" value="1"/>
</dbReference>
<dbReference type="InterPro" id="IPR002197">
    <property type="entry name" value="HTH_Fis"/>
</dbReference>
<evidence type="ECO:0000313" key="20">
    <source>
        <dbReference type="Proteomes" id="UP000541136"/>
    </source>
</evidence>
<dbReference type="CDD" id="cd00009">
    <property type="entry name" value="AAA"/>
    <property type="match status" value="1"/>
</dbReference>
<dbReference type="FunFam" id="3.40.50.2300:FF:000018">
    <property type="entry name" value="DNA-binding transcriptional regulator NtrC"/>
    <property type="match status" value="1"/>
</dbReference>
<dbReference type="Pfam" id="PF02954">
    <property type="entry name" value="HTH_8"/>
    <property type="match status" value="1"/>
</dbReference>
<dbReference type="PROSITE" id="PS00676">
    <property type="entry name" value="SIGMA54_INTERACT_2"/>
    <property type="match status" value="1"/>
</dbReference>
<gene>
    <name evidence="15" type="primary">ntrC</name>
    <name evidence="19" type="ORF">HNR28_002837</name>
</gene>
<comment type="caution">
    <text evidence="19">The sequence shown here is derived from an EMBL/GenBank/DDBJ whole genome shotgun (WGS) entry which is preliminary data.</text>
</comment>
<dbReference type="SUPFAM" id="SSF46689">
    <property type="entry name" value="Homeodomain-like"/>
    <property type="match status" value="1"/>
</dbReference>
<dbReference type="Gene3D" id="1.10.10.60">
    <property type="entry name" value="Homeodomain-like"/>
    <property type="match status" value="1"/>
</dbReference>
<dbReference type="GO" id="GO:0006808">
    <property type="term" value="P:regulation of nitrogen utilization"/>
    <property type="evidence" value="ECO:0007669"/>
    <property type="project" value="UniProtKB-UniRule"/>
</dbReference>
<protein>
    <recommendedName>
        <fullName evidence="2 15">DNA-binding transcriptional regulator NtrC</fullName>
    </recommendedName>
    <alternativeName>
        <fullName evidence="15">Nitrogen regulation protein NR(I)</fullName>
    </alternativeName>
</protein>
<organism evidence="19 20">
    <name type="scientific">Castellaniella defragrans</name>
    <name type="common">Alcaligenes defragrans</name>
    <dbReference type="NCBI Taxonomy" id="75697"/>
    <lineage>
        <taxon>Bacteria</taxon>
        <taxon>Pseudomonadati</taxon>
        <taxon>Pseudomonadota</taxon>
        <taxon>Betaproteobacteria</taxon>
        <taxon>Burkholderiales</taxon>
        <taxon>Alcaligenaceae</taxon>
        <taxon>Castellaniella</taxon>
    </lineage>
</organism>
<dbReference type="FunFam" id="1.10.8.60:FF:000014">
    <property type="entry name" value="DNA-binding transcriptional regulator NtrC"/>
    <property type="match status" value="1"/>
</dbReference>
<evidence type="ECO:0000259" key="18">
    <source>
        <dbReference type="PROSITE" id="PS50110"/>
    </source>
</evidence>
<dbReference type="InterPro" id="IPR009057">
    <property type="entry name" value="Homeodomain-like_sf"/>
</dbReference>
<feature type="modified residue" description="4-aspartylphosphate" evidence="14">
    <location>
        <position position="59"/>
    </location>
</feature>
<dbReference type="InterPro" id="IPR025944">
    <property type="entry name" value="Sigma_54_int_dom_CS"/>
</dbReference>
<dbReference type="SUPFAM" id="SSF52172">
    <property type="entry name" value="CheY-like"/>
    <property type="match status" value="1"/>
</dbReference>
<keyword evidence="6 15" id="KW-0547">Nucleotide-binding</keyword>
<dbReference type="PROSITE" id="PS50110">
    <property type="entry name" value="RESPONSE_REGULATORY"/>
    <property type="match status" value="1"/>
</dbReference>
<dbReference type="GO" id="GO:0000156">
    <property type="term" value="F:phosphorelay response regulator activity"/>
    <property type="evidence" value="ECO:0007669"/>
    <property type="project" value="UniProtKB-UniRule"/>
</dbReference>
<dbReference type="PROSITE" id="PS00688">
    <property type="entry name" value="SIGMA54_INTERACT_3"/>
    <property type="match status" value="1"/>
</dbReference>
<keyword evidence="7 15" id="KW-0067">ATP-binding</keyword>
<proteinExistence type="predicted"/>
<dbReference type="PRINTS" id="PR01590">
    <property type="entry name" value="HTHFIS"/>
</dbReference>
<dbReference type="AlphaFoldDB" id="A0A7W9TQ68"/>
<dbReference type="EMBL" id="JACHIB010000017">
    <property type="protein sequence ID" value="MBB6084789.1"/>
    <property type="molecule type" value="Genomic_DNA"/>
</dbReference>
<dbReference type="InterPro" id="IPR002078">
    <property type="entry name" value="Sigma_54_int"/>
</dbReference>
<dbReference type="SMART" id="SM00448">
    <property type="entry name" value="REC"/>
    <property type="match status" value="1"/>
</dbReference>
<accession>A0A7W9TQ68</accession>
<evidence type="ECO:0000256" key="1">
    <source>
        <dbReference type="ARBA" id="ARBA00004496"/>
    </source>
</evidence>
<reference evidence="19 20" key="1">
    <citation type="submission" date="2020-08" db="EMBL/GenBank/DDBJ databases">
        <title>Genomic Encyclopedia of Type Strains, Phase IV (KMG-IV): sequencing the most valuable type-strain genomes for metagenomic binning, comparative biology and taxonomic classification.</title>
        <authorList>
            <person name="Goeker M."/>
        </authorList>
    </citation>
    <scope>NUCLEOTIDE SEQUENCE [LARGE SCALE GENOMIC DNA]</scope>
    <source>
        <strain evidence="19 20">DSM 12141</strain>
    </source>
</reference>
<comment type="subcellular location">
    <subcellularLocation>
        <location evidence="1 15">Cytoplasm</location>
    </subcellularLocation>
</comment>
<keyword evidence="3 15" id="KW-0963">Cytoplasm</keyword>
<dbReference type="InterPro" id="IPR025943">
    <property type="entry name" value="Sigma_54_int_dom_ATP-bd_2"/>
</dbReference>
<feature type="domain" description="Response regulatory" evidence="18">
    <location>
        <begin position="3"/>
        <end position="124"/>
    </location>
</feature>
<evidence type="ECO:0000256" key="8">
    <source>
        <dbReference type="ARBA" id="ARBA00023012"/>
    </source>
</evidence>
<keyword evidence="13 15" id="KW-0535">Nitrogen fixation</keyword>
<dbReference type="InterPro" id="IPR003593">
    <property type="entry name" value="AAA+_ATPase"/>
</dbReference>
<keyword evidence="8 15" id="KW-0902">Two-component regulatory system</keyword>
<evidence type="ECO:0000256" key="10">
    <source>
        <dbReference type="ARBA" id="ARBA00023125"/>
    </source>
</evidence>
<feature type="domain" description="Sigma-54 factor interaction" evidence="17">
    <location>
        <begin position="154"/>
        <end position="383"/>
    </location>
</feature>
<dbReference type="Proteomes" id="UP000541136">
    <property type="component" value="Unassembled WGS sequence"/>
</dbReference>
<dbReference type="InterPro" id="IPR011006">
    <property type="entry name" value="CheY-like_superfamily"/>
</dbReference>
<dbReference type="Gene3D" id="3.40.50.2300">
    <property type="match status" value="1"/>
</dbReference>
<keyword evidence="4 15" id="KW-0678">Repressor</keyword>
<name>A0A7W9TQ68_CASDE</name>
<keyword evidence="10 15" id="KW-0238">DNA-binding</keyword>
<dbReference type="InterPro" id="IPR058031">
    <property type="entry name" value="AAA_lid_NorR"/>
</dbReference>
<evidence type="ECO:0000256" key="3">
    <source>
        <dbReference type="ARBA" id="ARBA00022490"/>
    </source>
</evidence>
<keyword evidence="5 14" id="KW-0597">Phosphoprotein</keyword>
<evidence type="ECO:0000256" key="13">
    <source>
        <dbReference type="ARBA" id="ARBA00023231"/>
    </source>
</evidence>
<feature type="region of interest" description="Disordered" evidence="16">
    <location>
        <begin position="405"/>
        <end position="443"/>
    </location>
</feature>
<evidence type="ECO:0000256" key="6">
    <source>
        <dbReference type="ARBA" id="ARBA00022741"/>
    </source>
</evidence>
<keyword evidence="11 15" id="KW-0010">Activator</keyword>
<evidence type="ECO:0000256" key="11">
    <source>
        <dbReference type="ARBA" id="ARBA00023159"/>
    </source>
</evidence>
<dbReference type="InterPro" id="IPR027417">
    <property type="entry name" value="P-loop_NTPase"/>
</dbReference>
<dbReference type="Pfam" id="PF25601">
    <property type="entry name" value="AAA_lid_14"/>
    <property type="match status" value="1"/>
</dbReference>
<dbReference type="InterPro" id="IPR010114">
    <property type="entry name" value="Transcript_reg_NtrC"/>
</dbReference>